<feature type="transmembrane region" description="Helical" evidence="6">
    <location>
        <begin position="483"/>
        <end position="501"/>
    </location>
</feature>
<dbReference type="Proteomes" id="UP000430345">
    <property type="component" value="Unassembled WGS sequence"/>
</dbReference>
<feature type="transmembrane region" description="Helical" evidence="6">
    <location>
        <begin position="360"/>
        <end position="381"/>
    </location>
</feature>
<feature type="transmembrane region" description="Helical" evidence="6">
    <location>
        <begin position="92"/>
        <end position="112"/>
    </location>
</feature>
<keyword evidence="9" id="KW-1185">Reference proteome</keyword>
<feature type="transmembrane region" description="Helical" evidence="6">
    <location>
        <begin position="410"/>
        <end position="426"/>
    </location>
</feature>
<sequence length="852" mass="98180">MKFKINLNKKVKLVFKILFVSTVLLFVVREFSNIIKSFNMQYFLTYRDRLTWINLLIIGVLGIISYIPLSFYDFILKKEVGIKLNNMKLYKYSWIASSISSLLGFGGATSLAFKQYFYGNYVNDKKKLLKEIGKIVALNLTGLSLICIIYVFLQLRKWESIGLVKYPIIIISLYTPILIVFLIYKYIRTKDSKEFFCTLSIIGISFSEWLTTVILIYSTIKITGASITVFQFLPVYVEAAVLGILSMIPGGLGTFDLAFMEGLKALNIPIEQTLLVTILYRISYFIVPATIGVILYVHDFGKKVNEKFQGIPKEILSTIAYKILIVLVFISGSVIVLANIAPDILYKIKFIKILLAQRAIGFSIGISVIIGFLIILASLMIKYKSKGIYKITISLLALSIIFSFSRGIKLSELIFLLMVSYLVYLSRDKFYRKTFVVTWKNIIKDTIILIISFITYFYIVARYSKHLSVNSIHYLSYKMAYKMGIIALAIVIVIYVAIYFLNRDLKLPVKTFDECKDDINNILESYNGTSLTHLIFLKDKYVYLNEDKDVLFQYEVFVDKLFVLGNPIGNKEKILGEIEKFCNFADTYGYTPVFYQIDDTMINYLHSNGYDFMKLGEEAKIEIDSFKVVGNKMKNLKAAKNKMIKEGYTFEVLYPPFSKDLMNKLKKISDEWLENRKEKGFSVGFFDEDYLNRAPIAIIKDCNGDMKAFSNIMYMYDKDKSFSVDLMRFTKNSPTGLMDFIFINLIEQGKVKGFKTFNMGMAPLANVGVSKYAFLSERLALQLYENGQFLYSFKGLRKFKEKYTDKWEDRYIAYRRSTSLPIIMLQAALLCSRGKNQLIIMDKINDVLFLKV</sequence>
<dbReference type="GO" id="GO:0016755">
    <property type="term" value="F:aminoacyltransferase activity"/>
    <property type="evidence" value="ECO:0007669"/>
    <property type="project" value="TreeGrafter"/>
</dbReference>
<evidence type="ECO:0000313" key="8">
    <source>
        <dbReference type="EMBL" id="MPQ44551.1"/>
    </source>
</evidence>
<feature type="transmembrane region" description="Helical" evidence="6">
    <location>
        <begin position="199"/>
        <end position="220"/>
    </location>
</feature>
<keyword evidence="3 6" id="KW-0812">Transmembrane</keyword>
<dbReference type="InterPro" id="IPR024320">
    <property type="entry name" value="LPG_synthase_C"/>
</dbReference>
<dbReference type="GO" id="GO:0055091">
    <property type="term" value="P:phospholipid homeostasis"/>
    <property type="evidence" value="ECO:0007669"/>
    <property type="project" value="TreeGrafter"/>
</dbReference>
<dbReference type="InterPro" id="IPR051211">
    <property type="entry name" value="PG_lysyltransferase"/>
</dbReference>
<evidence type="ECO:0000256" key="1">
    <source>
        <dbReference type="ARBA" id="ARBA00004651"/>
    </source>
</evidence>
<feature type="transmembrane region" description="Helical" evidence="6">
    <location>
        <begin position="12"/>
        <end position="32"/>
    </location>
</feature>
<proteinExistence type="predicted"/>
<dbReference type="RefSeq" id="WP_152891122.1">
    <property type="nucleotide sequence ID" value="NZ_WHJC01000242.1"/>
</dbReference>
<feature type="transmembrane region" description="Helical" evidence="6">
    <location>
        <begin position="278"/>
        <end position="298"/>
    </location>
</feature>
<keyword evidence="2" id="KW-1003">Cell membrane</keyword>
<accession>A0A6I1MUN9</accession>
<feature type="domain" description="Phosphatidylglycerol lysyltransferase C-terminal" evidence="7">
    <location>
        <begin position="521"/>
        <end position="814"/>
    </location>
</feature>
<evidence type="ECO:0000256" key="3">
    <source>
        <dbReference type="ARBA" id="ARBA00022692"/>
    </source>
</evidence>
<comment type="subcellular location">
    <subcellularLocation>
        <location evidence="1">Cell membrane</location>
        <topology evidence="1">Multi-pass membrane protein</topology>
    </subcellularLocation>
</comment>
<dbReference type="AlphaFoldDB" id="A0A6I1MUN9"/>
<evidence type="ECO:0000256" key="2">
    <source>
        <dbReference type="ARBA" id="ARBA00022475"/>
    </source>
</evidence>
<protein>
    <submittedName>
        <fullName evidence="8">Bifunctional lysylphosphatidylglycerol flippase/synthetase MprF</fullName>
    </submittedName>
</protein>
<dbReference type="GO" id="GO:0005886">
    <property type="term" value="C:plasma membrane"/>
    <property type="evidence" value="ECO:0007669"/>
    <property type="project" value="UniProtKB-SubCell"/>
</dbReference>
<feature type="transmembrane region" description="Helical" evidence="6">
    <location>
        <begin position="132"/>
        <end position="153"/>
    </location>
</feature>
<dbReference type="EMBL" id="WHJC01000242">
    <property type="protein sequence ID" value="MPQ44551.1"/>
    <property type="molecule type" value="Genomic_DNA"/>
</dbReference>
<evidence type="ECO:0000256" key="4">
    <source>
        <dbReference type="ARBA" id="ARBA00022989"/>
    </source>
</evidence>
<dbReference type="InterPro" id="IPR016181">
    <property type="entry name" value="Acyl_CoA_acyltransferase"/>
</dbReference>
<dbReference type="OrthoDB" id="145485at2"/>
<feature type="transmembrane region" description="Helical" evidence="6">
    <location>
        <begin position="232"/>
        <end position="258"/>
    </location>
</feature>
<dbReference type="PANTHER" id="PTHR34697">
    <property type="entry name" value="PHOSPHATIDYLGLYCEROL LYSYLTRANSFERASE"/>
    <property type="match status" value="1"/>
</dbReference>
<feature type="transmembrane region" description="Helical" evidence="6">
    <location>
        <begin position="52"/>
        <end position="72"/>
    </location>
</feature>
<feature type="transmembrane region" description="Helical" evidence="6">
    <location>
        <begin position="319"/>
        <end position="340"/>
    </location>
</feature>
<keyword evidence="4 6" id="KW-1133">Transmembrane helix</keyword>
<gene>
    <name evidence="8" type="primary">mprF</name>
    <name evidence="8" type="ORF">GBZ86_12440</name>
</gene>
<feature type="transmembrane region" description="Helical" evidence="6">
    <location>
        <begin position="388"/>
        <end position="404"/>
    </location>
</feature>
<keyword evidence="5 6" id="KW-0472">Membrane</keyword>
<dbReference type="NCBIfam" id="NF033480">
    <property type="entry name" value="bifunc_MprF"/>
    <property type="match status" value="1"/>
</dbReference>
<evidence type="ECO:0000256" key="6">
    <source>
        <dbReference type="SAM" id="Phobius"/>
    </source>
</evidence>
<dbReference type="Pfam" id="PF09924">
    <property type="entry name" value="LPG_synthase_C"/>
    <property type="match status" value="1"/>
</dbReference>
<dbReference type="SUPFAM" id="SSF55729">
    <property type="entry name" value="Acyl-CoA N-acyltransferases (Nat)"/>
    <property type="match status" value="1"/>
</dbReference>
<organism evidence="8 9">
    <name type="scientific">Clostridium tarantellae</name>
    <dbReference type="NCBI Taxonomy" id="39493"/>
    <lineage>
        <taxon>Bacteria</taxon>
        <taxon>Bacillati</taxon>
        <taxon>Bacillota</taxon>
        <taxon>Clostridia</taxon>
        <taxon>Eubacteriales</taxon>
        <taxon>Clostridiaceae</taxon>
        <taxon>Clostridium</taxon>
    </lineage>
</organism>
<feature type="transmembrane region" description="Helical" evidence="6">
    <location>
        <begin position="446"/>
        <end position="463"/>
    </location>
</feature>
<feature type="transmembrane region" description="Helical" evidence="6">
    <location>
        <begin position="165"/>
        <end position="187"/>
    </location>
</feature>
<evidence type="ECO:0000313" key="9">
    <source>
        <dbReference type="Proteomes" id="UP000430345"/>
    </source>
</evidence>
<evidence type="ECO:0000256" key="5">
    <source>
        <dbReference type="ARBA" id="ARBA00023136"/>
    </source>
</evidence>
<reference evidence="8 9" key="1">
    <citation type="submission" date="2019-10" db="EMBL/GenBank/DDBJ databases">
        <title>The Genome Sequence of Clostridium tarantellae Isolated from Fish Brain.</title>
        <authorList>
            <person name="Bano L."/>
            <person name="Kiel M."/>
            <person name="Sales G."/>
            <person name="Doxey A.C."/>
            <person name="Mansfield M.J."/>
            <person name="Schiavone M."/>
            <person name="Rossetto O."/>
            <person name="Pirazzini M."/>
            <person name="Dobrindt U."/>
            <person name="Montecucco C."/>
        </authorList>
    </citation>
    <scope>NUCLEOTIDE SEQUENCE [LARGE SCALE GENOMIC DNA]</scope>
    <source>
        <strain evidence="8 9">DSM 3997</strain>
    </source>
</reference>
<evidence type="ECO:0000259" key="7">
    <source>
        <dbReference type="Pfam" id="PF09924"/>
    </source>
</evidence>
<name>A0A6I1MUN9_9CLOT</name>
<dbReference type="PANTHER" id="PTHR34697:SF2">
    <property type="entry name" value="PHOSPHATIDYLGLYCEROL LYSYLTRANSFERASE"/>
    <property type="match status" value="1"/>
</dbReference>
<comment type="caution">
    <text evidence="8">The sequence shown here is derived from an EMBL/GenBank/DDBJ whole genome shotgun (WGS) entry which is preliminary data.</text>
</comment>